<keyword evidence="9 14" id="KW-0862">Zinc</keyword>
<dbReference type="STRING" id="1314781.A0A165BVQ2"/>
<evidence type="ECO:0000256" key="5">
    <source>
        <dbReference type="ARBA" id="ARBA00016340"/>
    </source>
</evidence>
<dbReference type="FunFam" id="3.30.428.10:FF:000001">
    <property type="entry name" value="Galactose-1-phosphate uridylyltransferase"/>
    <property type="match status" value="1"/>
</dbReference>
<dbReference type="InParanoid" id="A0A165BVQ2"/>
<comment type="cofactor">
    <cofactor evidence="14">
        <name>Zn(2+)</name>
        <dbReference type="ChEBI" id="CHEBI:29105"/>
    </cofactor>
    <text evidence="14">Binds 1 zinc ion per subunit.</text>
</comment>
<dbReference type="AlphaFoldDB" id="A0A165BVQ2"/>
<feature type="binding site" evidence="14">
    <location>
        <position position="47"/>
    </location>
    <ligand>
        <name>Zn(2+)</name>
        <dbReference type="ChEBI" id="CHEBI:29105"/>
    </ligand>
</feature>
<dbReference type="NCBIfam" id="TIGR00209">
    <property type="entry name" value="galT_1"/>
    <property type="match status" value="1"/>
</dbReference>
<dbReference type="InterPro" id="IPR005849">
    <property type="entry name" value="GalP_Utransf_N"/>
</dbReference>
<comment type="pathway">
    <text evidence="2">Carbohydrate metabolism; galactose metabolism.</text>
</comment>
<evidence type="ECO:0000256" key="4">
    <source>
        <dbReference type="ARBA" id="ARBA00012384"/>
    </source>
</evidence>
<feature type="binding site" evidence="14">
    <location>
        <position position="161"/>
    </location>
    <ligand>
        <name>Zn(2+)</name>
        <dbReference type="ChEBI" id="CHEBI:29105"/>
    </ligand>
</feature>
<sequence length="371" mass="42247">MAELPHRRFNPLLNEYVLVSPQRNKRPWQGQVDDNKTEAEPQYDPKCYLCPGNVRSGKTEPNPQYESTWTFPNDFPALLPHADDVPQAHPLLKAEAVTGACDVIIYNPRHDLLMARMSREQIRAVIKEWQLLYDTRGHQEGINNVQIFETRGAMMGSSNPHPHGQAWSTSSIPTEPATELRSLKKYAEDHDGQCLLCEYASLELREQTRVVFSNEHWVAVVPWWATWPFEVLLLPHHRHIVSIADLNEAEQTTFADALSRITVRYDNVFKCTFPYVLGIHQRPIPKTADTDPSLDIAHLHVHFYPPLLRSATVRKFPAGFEMLAEIQRDLTPETAAQRLRECSEVHYLDGAGTEAPKEPALAHGETSKAEK</sequence>
<evidence type="ECO:0000256" key="15">
    <source>
        <dbReference type="PIRSR" id="PIRSR000808-4"/>
    </source>
</evidence>
<evidence type="ECO:0000256" key="14">
    <source>
        <dbReference type="PIRSR" id="PIRSR000808-3"/>
    </source>
</evidence>
<evidence type="ECO:0000256" key="3">
    <source>
        <dbReference type="ARBA" id="ARBA00010951"/>
    </source>
</evidence>
<dbReference type="UniPathway" id="UPA00214"/>
<dbReference type="PANTHER" id="PTHR11943">
    <property type="entry name" value="GALACTOSE-1-PHOSPHATE URIDYLYLTRANSFERASE"/>
    <property type="match status" value="1"/>
</dbReference>
<dbReference type="CDD" id="cd00608">
    <property type="entry name" value="GalT"/>
    <property type="match status" value="1"/>
</dbReference>
<feature type="binding site" evidence="15">
    <location>
        <position position="280"/>
    </location>
    <ligand>
        <name>Fe cation</name>
        <dbReference type="ChEBI" id="CHEBI:24875"/>
    </ligand>
</feature>
<dbReference type="FunCoup" id="A0A165BVQ2">
    <property type="interactions" value="267"/>
</dbReference>
<keyword evidence="7 19" id="KW-0548">Nucleotidyltransferase</keyword>
<evidence type="ECO:0000256" key="6">
    <source>
        <dbReference type="ARBA" id="ARBA00022679"/>
    </source>
</evidence>
<dbReference type="GO" id="GO:0008108">
    <property type="term" value="F:UDP-glucose:hexose-1-phosphate uridylyltransferase activity"/>
    <property type="evidence" value="ECO:0007669"/>
    <property type="project" value="UniProtKB-EC"/>
</dbReference>
<dbReference type="InterPro" id="IPR005850">
    <property type="entry name" value="GalP_Utransf_C"/>
</dbReference>
<comment type="similarity">
    <text evidence="3">Belongs to the galactose-1-phosphate uridylyltransferase type 1 family.</text>
</comment>
<dbReference type="PANTHER" id="PTHR11943:SF1">
    <property type="entry name" value="GALACTOSE-1-PHOSPHATE URIDYLYLTRANSFERASE"/>
    <property type="match status" value="1"/>
</dbReference>
<feature type="binding site" evidence="15">
    <location>
        <position position="179"/>
    </location>
    <ligand>
        <name>Fe cation</name>
        <dbReference type="ChEBI" id="CHEBI:24875"/>
    </ligand>
</feature>
<feature type="active site" description="Tele-UMP-histidine intermediate" evidence="13">
    <location>
        <position position="163"/>
    </location>
</feature>
<evidence type="ECO:0000256" key="12">
    <source>
        <dbReference type="ARBA" id="ARBA00030549"/>
    </source>
</evidence>
<dbReference type="GO" id="GO:0008270">
    <property type="term" value="F:zinc ion binding"/>
    <property type="evidence" value="ECO:0007669"/>
    <property type="project" value="InterPro"/>
</dbReference>
<keyword evidence="15" id="KW-0408">Iron</keyword>
<evidence type="ECO:0000313" key="20">
    <source>
        <dbReference type="Proteomes" id="UP000077266"/>
    </source>
</evidence>
<dbReference type="Gene3D" id="3.30.428.10">
    <property type="entry name" value="HIT-like"/>
    <property type="match status" value="2"/>
</dbReference>
<keyword evidence="10" id="KW-0299">Galactose metabolism</keyword>
<name>A0A165BVQ2_EXIGL</name>
<proteinExistence type="inferred from homology"/>
<gene>
    <name evidence="19" type="ORF">EXIGLDRAFT_742604</name>
</gene>
<accession>A0A165BVQ2</accession>
<dbReference type="GO" id="GO:0033499">
    <property type="term" value="P:galactose catabolic process via UDP-galactose, Leloir pathway"/>
    <property type="evidence" value="ECO:0007669"/>
    <property type="project" value="TreeGrafter"/>
</dbReference>
<dbReference type="GO" id="GO:0005737">
    <property type="term" value="C:cytoplasm"/>
    <property type="evidence" value="ECO:0007669"/>
    <property type="project" value="TreeGrafter"/>
</dbReference>
<evidence type="ECO:0000256" key="10">
    <source>
        <dbReference type="ARBA" id="ARBA00023144"/>
    </source>
</evidence>
<evidence type="ECO:0000313" key="19">
    <source>
        <dbReference type="EMBL" id="KZV81326.1"/>
    </source>
</evidence>
<keyword evidence="11" id="KW-0119">Carbohydrate metabolism</keyword>
<dbReference type="PIRSF" id="PIRSF000808">
    <property type="entry name" value="GalT"/>
    <property type="match status" value="1"/>
</dbReference>
<keyword evidence="20" id="KW-1185">Reference proteome</keyword>
<dbReference type="SUPFAM" id="SSF54197">
    <property type="entry name" value="HIT-like"/>
    <property type="match status" value="2"/>
</dbReference>
<feature type="binding site" evidence="14">
    <location>
        <position position="110"/>
    </location>
    <ligand>
        <name>Zn(2+)</name>
        <dbReference type="ChEBI" id="CHEBI:29105"/>
    </ligand>
</feature>
<evidence type="ECO:0000256" key="13">
    <source>
        <dbReference type="PIRSR" id="PIRSR000808-1"/>
    </source>
</evidence>
<feature type="region of interest" description="Disordered" evidence="16">
    <location>
        <begin position="350"/>
        <end position="371"/>
    </location>
</feature>
<feature type="binding site" evidence="14">
    <location>
        <position position="50"/>
    </location>
    <ligand>
        <name>Zn(2+)</name>
        <dbReference type="ChEBI" id="CHEBI:29105"/>
    </ligand>
</feature>
<feature type="domain" description="Galactose-1-phosphate uridyl transferase N-terminal" evidence="17">
    <location>
        <begin position="4"/>
        <end position="173"/>
    </location>
</feature>
<organism evidence="19 20">
    <name type="scientific">Exidia glandulosa HHB12029</name>
    <dbReference type="NCBI Taxonomy" id="1314781"/>
    <lineage>
        <taxon>Eukaryota</taxon>
        <taxon>Fungi</taxon>
        <taxon>Dikarya</taxon>
        <taxon>Basidiomycota</taxon>
        <taxon>Agaricomycotina</taxon>
        <taxon>Agaricomycetes</taxon>
        <taxon>Auriculariales</taxon>
        <taxon>Exidiaceae</taxon>
        <taxon>Exidia</taxon>
    </lineage>
</organism>
<comment type="cofactor">
    <cofactor evidence="15">
        <name>Fe cation</name>
        <dbReference type="ChEBI" id="CHEBI:24875"/>
    </cofactor>
    <text evidence="15">Binds 1 Fe cation per subunit.</text>
</comment>
<dbReference type="InterPro" id="IPR036265">
    <property type="entry name" value="HIT-like_sf"/>
</dbReference>
<dbReference type="OrthoDB" id="418412at2759"/>
<evidence type="ECO:0000256" key="7">
    <source>
        <dbReference type="ARBA" id="ARBA00022695"/>
    </source>
</evidence>
<evidence type="ECO:0000259" key="17">
    <source>
        <dbReference type="Pfam" id="PF01087"/>
    </source>
</evidence>
<feature type="binding site" evidence="15">
    <location>
        <position position="300"/>
    </location>
    <ligand>
        <name>Fe cation</name>
        <dbReference type="ChEBI" id="CHEBI:24875"/>
    </ligand>
</feature>
<dbReference type="InterPro" id="IPR001937">
    <property type="entry name" value="GalP_UDPtransf1"/>
</dbReference>
<feature type="domain" description="Galactose-1-phosphate uridyl transferase C-terminal" evidence="18">
    <location>
        <begin position="180"/>
        <end position="348"/>
    </location>
</feature>
<dbReference type="EC" id="2.7.7.12" evidence="4"/>
<evidence type="ECO:0000256" key="2">
    <source>
        <dbReference type="ARBA" id="ARBA00004947"/>
    </source>
</evidence>
<reference evidence="19 20" key="1">
    <citation type="journal article" date="2016" name="Mol. Biol. Evol.">
        <title>Comparative Genomics of Early-Diverging Mushroom-Forming Fungi Provides Insights into the Origins of Lignocellulose Decay Capabilities.</title>
        <authorList>
            <person name="Nagy L.G."/>
            <person name="Riley R."/>
            <person name="Tritt A."/>
            <person name="Adam C."/>
            <person name="Daum C."/>
            <person name="Floudas D."/>
            <person name="Sun H."/>
            <person name="Yadav J.S."/>
            <person name="Pangilinan J."/>
            <person name="Larsson K.H."/>
            <person name="Matsuura K."/>
            <person name="Barry K."/>
            <person name="Labutti K."/>
            <person name="Kuo R."/>
            <person name="Ohm R.A."/>
            <person name="Bhattacharya S.S."/>
            <person name="Shirouzu T."/>
            <person name="Yoshinaga Y."/>
            <person name="Martin F.M."/>
            <person name="Grigoriev I.V."/>
            <person name="Hibbett D.S."/>
        </authorList>
    </citation>
    <scope>NUCLEOTIDE SEQUENCE [LARGE SCALE GENOMIC DNA]</scope>
    <source>
        <strain evidence="19 20">HHB12029</strain>
    </source>
</reference>
<dbReference type="Pfam" id="PF02744">
    <property type="entry name" value="GalP_UDP_tr_C"/>
    <property type="match status" value="1"/>
</dbReference>
<evidence type="ECO:0000256" key="16">
    <source>
        <dbReference type="SAM" id="MobiDB-lite"/>
    </source>
</evidence>
<evidence type="ECO:0000256" key="1">
    <source>
        <dbReference type="ARBA" id="ARBA00001107"/>
    </source>
</evidence>
<keyword evidence="6 19" id="KW-0808">Transferase</keyword>
<comment type="catalytic activity">
    <reaction evidence="1">
        <text>alpha-D-galactose 1-phosphate + UDP-alpha-D-glucose = alpha-D-glucose 1-phosphate + UDP-alpha-D-galactose</text>
        <dbReference type="Rhea" id="RHEA:13989"/>
        <dbReference type="ChEBI" id="CHEBI:58336"/>
        <dbReference type="ChEBI" id="CHEBI:58601"/>
        <dbReference type="ChEBI" id="CHEBI:58885"/>
        <dbReference type="ChEBI" id="CHEBI:66914"/>
        <dbReference type="EC" id="2.7.7.12"/>
    </reaction>
</comment>
<evidence type="ECO:0000256" key="11">
    <source>
        <dbReference type="ARBA" id="ARBA00023277"/>
    </source>
</evidence>
<protein>
    <recommendedName>
        <fullName evidence="5">Galactose-1-phosphate uridylyltransferase</fullName>
        <ecNumber evidence="4">2.7.7.12</ecNumber>
    </recommendedName>
    <alternativeName>
        <fullName evidence="12">UDP-glucose--hexose-1-phosphate uridylyltransferase</fullName>
    </alternativeName>
</protein>
<keyword evidence="8 14" id="KW-0479">Metal-binding</keyword>
<dbReference type="Proteomes" id="UP000077266">
    <property type="component" value="Unassembled WGS sequence"/>
</dbReference>
<dbReference type="Pfam" id="PF01087">
    <property type="entry name" value="GalP_UDP_transf"/>
    <property type="match status" value="1"/>
</dbReference>
<feature type="binding site" evidence="15">
    <location>
        <position position="302"/>
    </location>
    <ligand>
        <name>Fe cation</name>
        <dbReference type="ChEBI" id="CHEBI:24875"/>
    </ligand>
</feature>
<evidence type="ECO:0000259" key="18">
    <source>
        <dbReference type="Pfam" id="PF02744"/>
    </source>
</evidence>
<dbReference type="EMBL" id="KV426400">
    <property type="protein sequence ID" value="KZV81326.1"/>
    <property type="molecule type" value="Genomic_DNA"/>
</dbReference>
<evidence type="ECO:0000256" key="8">
    <source>
        <dbReference type="ARBA" id="ARBA00022723"/>
    </source>
</evidence>
<evidence type="ECO:0000256" key="9">
    <source>
        <dbReference type="ARBA" id="ARBA00022833"/>
    </source>
</evidence>